<proteinExistence type="predicted"/>
<accession>A0ABQ6XWN3</accession>
<feature type="compositionally biased region" description="Low complexity" evidence="1">
    <location>
        <begin position="63"/>
        <end position="73"/>
    </location>
</feature>
<dbReference type="Proteomes" id="UP000731519">
    <property type="component" value="Unassembled WGS sequence"/>
</dbReference>
<comment type="caution">
    <text evidence="2">The sequence shown here is derived from an EMBL/GenBank/DDBJ whole genome shotgun (WGS) entry which is preliminary data.</text>
</comment>
<protein>
    <submittedName>
        <fullName evidence="2">Uncharacterized protein</fullName>
    </submittedName>
</protein>
<keyword evidence="3" id="KW-1185">Reference proteome</keyword>
<evidence type="ECO:0000313" key="3">
    <source>
        <dbReference type="Proteomes" id="UP000731519"/>
    </source>
</evidence>
<reference evidence="2 3" key="1">
    <citation type="submission" date="2013-05" db="EMBL/GenBank/DDBJ databases">
        <title>Genome Sequence of Streptomyces fradiae.</title>
        <authorList>
            <person name="Kirby R."/>
        </authorList>
    </citation>
    <scope>NUCLEOTIDE SEQUENCE [LARGE SCALE GENOMIC DNA]</scope>
    <source>
        <strain evidence="2 3">ATCC 10745</strain>
    </source>
</reference>
<name>A0ABQ6XWN3_STRFR</name>
<gene>
    <name evidence="2" type="ORF">K701_10135</name>
</gene>
<dbReference type="EMBL" id="ASYR01000010">
    <property type="protein sequence ID" value="KAF0650134.1"/>
    <property type="molecule type" value="Genomic_DNA"/>
</dbReference>
<feature type="region of interest" description="Disordered" evidence="1">
    <location>
        <begin position="51"/>
        <end position="73"/>
    </location>
</feature>
<sequence>MRTGPVARVMPNPSNHARTAGVDLRVRIERVRTGSMAEASSLSCAPKAISPKSRFSSVAGAPSSAEISSTSSW</sequence>
<evidence type="ECO:0000256" key="1">
    <source>
        <dbReference type="SAM" id="MobiDB-lite"/>
    </source>
</evidence>
<organism evidence="2 3">
    <name type="scientific">Streptomyces fradiae ATCC 10745 = DSM 40063</name>
    <dbReference type="NCBI Taxonomy" id="1319510"/>
    <lineage>
        <taxon>Bacteria</taxon>
        <taxon>Bacillati</taxon>
        <taxon>Actinomycetota</taxon>
        <taxon>Actinomycetes</taxon>
        <taxon>Kitasatosporales</taxon>
        <taxon>Streptomycetaceae</taxon>
        <taxon>Streptomyces</taxon>
    </lineage>
</organism>
<evidence type="ECO:0000313" key="2">
    <source>
        <dbReference type="EMBL" id="KAF0650134.1"/>
    </source>
</evidence>